<sequence length="139" mass="14547">MSALLTVLVTLVLLAASAAALNLFQYKTEVVKGASCGTENKQLGPFFIPNNQCSGVLYNLTQHCERLELVKVSVTDYAHVKVTIDDSLSSVSIERSPNLVSTCPGRAAVRAVLGCGLHSSDEVSLSGAPSGLDSALPPM</sequence>
<gene>
    <name evidence="2" type="primary">LOC106113097</name>
</gene>
<protein>
    <submittedName>
        <fullName evidence="2">Uncharacterized protein LOC106113097</fullName>
    </submittedName>
</protein>
<keyword evidence="1" id="KW-0732">Signal</keyword>
<dbReference type="Proteomes" id="UP000694872">
    <property type="component" value="Unplaced"/>
</dbReference>
<dbReference type="RefSeq" id="XP_013161281.1">
    <property type="nucleotide sequence ID" value="XM_013305827.1"/>
</dbReference>
<dbReference type="GeneID" id="106113097"/>
<organism evidence="2">
    <name type="scientific">Papilio xuthus</name>
    <name type="common">Asian swallowtail butterfly</name>
    <dbReference type="NCBI Taxonomy" id="66420"/>
    <lineage>
        <taxon>Eukaryota</taxon>
        <taxon>Metazoa</taxon>
        <taxon>Ecdysozoa</taxon>
        <taxon>Arthropoda</taxon>
        <taxon>Hexapoda</taxon>
        <taxon>Insecta</taxon>
        <taxon>Pterygota</taxon>
        <taxon>Neoptera</taxon>
        <taxon>Endopterygota</taxon>
        <taxon>Lepidoptera</taxon>
        <taxon>Glossata</taxon>
        <taxon>Ditrysia</taxon>
        <taxon>Papilionoidea</taxon>
        <taxon>Papilionidae</taxon>
        <taxon>Papilioninae</taxon>
        <taxon>Papilio</taxon>
    </lineage>
</organism>
<evidence type="ECO:0000313" key="2">
    <source>
        <dbReference type="RefSeq" id="XP_013161281.1"/>
    </source>
</evidence>
<feature type="signal peptide" evidence="1">
    <location>
        <begin position="1"/>
        <end position="20"/>
    </location>
</feature>
<accession>A0AAJ7E3N5</accession>
<dbReference type="KEGG" id="pxu:106113097"/>
<feature type="chain" id="PRO_5042572619" evidence="1">
    <location>
        <begin position="21"/>
        <end position="139"/>
    </location>
</feature>
<evidence type="ECO:0000256" key="1">
    <source>
        <dbReference type="SAM" id="SignalP"/>
    </source>
</evidence>
<reference evidence="2" key="1">
    <citation type="submission" date="2025-08" db="UniProtKB">
        <authorList>
            <consortium name="RefSeq"/>
        </authorList>
    </citation>
    <scope>IDENTIFICATION</scope>
</reference>
<dbReference type="AlphaFoldDB" id="A0AAJ7E3N5"/>
<proteinExistence type="predicted"/>
<name>A0AAJ7E3N5_PAPXU</name>